<protein>
    <submittedName>
        <fullName evidence="1">Uncharacterized protein</fullName>
    </submittedName>
</protein>
<reference evidence="2" key="1">
    <citation type="submission" date="2007-07" db="EMBL/GenBank/DDBJ databases">
        <title>Complete genome sequence of Campylobacter hominis ATCC BAA-381, a commensal isolated from the human gastrointestinal tract.</title>
        <authorList>
            <person name="Fouts D.E."/>
            <person name="Mongodin E.F."/>
            <person name="Puiu D."/>
            <person name="Sebastian Y."/>
            <person name="Miller W.G."/>
            <person name="Mandrell R.E."/>
            <person name="Nelson K.E."/>
        </authorList>
    </citation>
    <scope>NUCLEOTIDE SEQUENCE [LARGE SCALE GENOMIC DNA]</scope>
    <source>
        <strain evidence="2">ATCC BAA-381 / LMG 19568 / NCTC 13146 / CH001A</strain>
    </source>
</reference>
<name>A7I1Y6_CAMHC</name>
<evidence type="ECO:0000313" key="1">
    <source>
        <dbReference type="EMBL" id="ABS51107.1"/>
    </source>
</evidence>
<dbReference type="HOGENOM" id="CLU_3059564_0_0_7"/>
<dbReference type="AlphaFoldDB" id="A7I1Y6"/>
<dbReference type="Proteomes" id="UP000002407">
    <property type="component" value="Chromosome"/>
</dbReference>
<proteinExistence type="predicted"/>
<dbReference type="KEGG" id="cha:CHAB381_0966"/>
<dbReference type="EMBL" id="CP000776">
    <property type="protein sequence ID" value="ABS51107.1"/>
    <property type="molecule type" value="Genomic_DNA"/>
</dbReference>
<sequence>MRYFIMCFSNFATSKKIVLETFCNYKNLLDEMKIFFGKLFLMYQVQHFNFDNA</sequence>
<organism evidence="1 2">
    <name type="scientific">Campylobacter hominis (strain ATCC BAA-381 / DSM 21671 / CCUG 45161 / LMG 19568 / NCTC 13146 / CH001A)</name>
    <dbReference type="NCBI Taxonomy" id="360107"/>
    <lineage>
        <taxon>Bacteria</taxon>
        <taxon>Pseudomonadati</taxon>
        <taxon>Campylobacterota</taxon>
        <taxon>Epsilonproteobacteria</taxon>
        <taxon>Campylobacterales</taxon>
        <taxon>Campylobacteraceae</taxon>
        <taxon>Campylobacter</taxon>
    </lineage>
</organism>
<accession>A7I1Y6</accession>
<keyword evidence="2" id="KW-1185">Reference proteome</keyword>
<evidence type="ECO:0000313" key="2">
    <source>
        <dbReference type="Proteomes" id="UP000002407"/>
    </source>
</evidence>
<gene>
    <name evidence="1" type="ordered locus">CHAB381_0966</name>
</gene>